<comment type="caution">
    <text evidence="2">The sequence shown here is derived from an EMBL/GenBank/DDBJ whole genome shotgun (WGS) entry which is preliminary data.</text>
</comment>
<sequence length="337" mass="36729">MAEAHDPATESTSSTGEPAEPTGTATFGTPLERHQELATLMWMGRDTFLSSSTTFHWKPAPGSQAALDQAVLEKFDPNEFMDGIWAGFHLVSEVVATYLSIGGGHLAAMAVLFETGEVHFAPKPLARSTIENCARAMWVLGKPSDAAEQRLARAYLEELLSSEIAKRTAGHLGEKTDPVHQDAQKRWKEVRRRMIAAYPGADATSISKGELGDQVRPGVEDGVTWFYALLRDHAGGNLSDDQASGMYDFLSSGTHPTLYQARQMRHWDEDHGDHVSSLFVVDTEFLERLCTAAVVAYFQVLAATFSYFGADPTPVEKFADAIERVLPGVLKPAASAT</sequence>
<organism evidence="2 3">
    <name type="scientific">Intrasporangium calvum</name>
    <dbReference type="NCBI Taxonomy" id="53358"/>
    <lineage>
        <taxon>Bacteria</taxon>
        <taxon>Bacillati</taxon>
        <taxon>Actinomycetota</taxon>
        <taxon>Actinomycetes</taxon>
        <taxon>Micrococcales</taxon>
        <taxon>Intrasporangiaceae</taxon>
        <taxon>Intrasporangium</taxon>
    </lineage>
</organism>
<proteinExistence type="predicted"/>
<feature type="region of interest" description="Disordered" evidence="1">
    <location>
        <begin position="1"/>
        <end position="30"/>
    </location>
</feature>
<dbReference type="RefSeq" id="WP_272460870.1">
    <property type="nucleotide sequence ID" value="NZ_JAPFQL010000009.1"/>
</dbReference>
<keyword evidence="3" id="KW-1185">Reference proteome</keyword>
<reference evidence="2 3" key="1">
    <citation type="submission" date="2022-11" db="EMBL/GenBank/DDBJ databases">
        <title>Anaerobic phenanthrene biodegradation by a DNRA strain PheN6.</title>
        <authorList>
            <person name="Zhang Z."/>
        </authorList>
    </citation>
    <scope>NUCLEOTIDE SEQUENCE [LARGE SCALE GENOMIC DNA]</scope>
    <source>
        <strain evidence="2 3">PheN6</strain>
    </source>
</reference>
<dbReference type="EMBL" id="JAPFQL010000009">
    <property type="protein sequence ID" value="MDC5696293.1"/>
    <property type="molecule type" value="Genomic_DNA"/>
</dbReference>
<dbReference type="Proteomes" id="UP001150259">
    <property type="component" value="Unassembled WGS sequence"/>
</dbReference>
<name>A0ABT5GDH7_9MICO</name>
<gene>
    <name evidence="2" type="ORF">OO014_03420</name>
</gene>
<protein>
    <submittedName>
        <fullName evidence="2">Uncharacterized protein</fullName>
    </submittedName>
</protein>
<evidence type="ECO:0000313" key="2">
    <source>
        <dbReference type="EMBL" id="MDC5696293.1"/>
    </source>
</evidence>
<evidence type="ECO:0000313" key="3">
    <source>
        <dbReference type="Proteomes" id="UP001150259"/>
    </source>
</evidence>
<evidence type="ECO:0000256" key="1">
    <source>
        <dbReference type="SAM" id="MobiDB-lite"/>
    </source>
</evidence>
<accession>A0ABT5GDH7</accession>